<protein>
    <recommendedName>
        <fullName evidence="2">Rho termination factor-like N-terminal domain-containing protein</fullName>
    </recommendedName>
</protein>
<feature type="region of interest" description="Disordered" evidence="1">
    <location>
        <begin position="1"/>
        <end position="121"/>
    </location>
</feature>
<feature type="domain" description="Rho termination factor-like N-terminal" evidence="2">
    <location>
        <begin position="133"/>
        <end position="170"/>
    </location>
</feature>
<organism evidence="3 4">
    <name type="scientific">Jannaschia aquimarina</name>
    <dbReference type="NCBI Taxonomy" id="935700"/>
    <lineage>
        <taxon>Bacteria</taxon>
        <taxon>Pseudomonadati</taxon>
        <taxon>Pseudomonadota</taxon>
        <taxon>Alphaproteobacteria</taxon>
        <taxon>Rhodobacterales</taxon>
        <taxon>Roseobacteraceae</taxon>
        <taxon>Jannaschia</taxon>
    </lineage>
</organism>
<feature type="domain" description="Rho termination factor-like N-terminal" evidence="2">
    <location>
        <begin position="177"/>
        <end position="213"/>
    </location>
</feature>
<feature type="domain" description="Rho termination factor-like N-terminal" evidence="2">
    <location>
        <begin position="215"/>
        <end position="251"/>
    </location>
</feature>
<evidence type="ECO:0000313" key="3">
    <source>
        <dbReference type="EMBL" id="KIT14226.1"/>
    </source>
</evidence>
<dbReference type="Pfam" id="PF07498">
    <property type="entry name" value="Rho_N"/>
    <property type="match status" value="2"/>
</dbReference>
<dbReference type="EMBL" id="JYFE01000081">
    <property type="protein sequence ID" value="KIT14226.1"/>
    <property type="molecule type" value="Genomic_DNA"/>
</dbReference>
<evidence type="ECO:0000313" key="4">
    <source>
        <dbReference type="Proteomes" id="UP000032232"/>
    </source>
</evidence>
<accession>A0A0D1EBD3</accession>
<sequence>MADAKKTDPDLWEEVKEEIKDSDKGGDPGQWSARKAQMAVQEYKKRGGGYEDDGPDQEDTDLHEWTEEDWGTKSGGQSDDTGERYLPKKVRMLLTEDEYARSTQKKKDGDQQFVDQPDDVRDKVAHIKENGPTKEMLVERAKDLDIDGYSQMDKDELLDAIEDATDENGRGKGSRVALEQKTKDELMEMAQDCDIDGRSDMSKDELVEALAGKKDLSSKTKDELMEMAQDQEIEGRSDMTKDDLIDALKEAS</sequence>
<feature type="compositionally biased region" description="Basic and acidic residues" evidence="1">
    <location>
        <begin position="233"/>
        <end position="252"/>
    </location>
</feature>
<dbReference type="InterPro" id="IPR011112">
    <property type="entry name" value="Rho-like_N"/>
</dbReference>
<dbReference type="GO" id="GO:0006353">
    <property type="term" value="P:DNA-templated transcription termination"/>
    <property type="evidence" value="ECO:0007669"/>
    <property type="project" value="InterPro"/>
</dbReference>
<name>A0A0D1EBD3_9RHOB</name>
<dbReference type="RefSeq" id="WP_084630080.1">
    <property type="nucleotide sequence ID" value="NZ_FZPF01000001.1"/>
</dbReference>
<proteinExistence type="predicted"/>
<dbReference type="AlphaFoldDB" id="A0A0D1EBD3"/>
<dbReference type="InterPro" id="IPR043803">
    <property type="entry name" value="DUF5872"/>
</dbReference>
<reference evidence="3 4" key="1">
    <citation type="submission" date="2015-02" db="EMBL/GenBank/DDBJ databases">
        <title>Genome Sequence of Jannaschia aquimarina DSM28248, a member of the Roseobacter clade.</title>
        <authorList>
            <person name="Voget S."/>
            <person name="Daniel R."/>
        </authorList>
    </citation>
    <scope>NUCLEOTIDE SEQUENCE [LARGE SCALE GENOMIC DNA]</scope>
    <source>
        <strain evidence="3 4">GSW-M26</strain>
    </source>
</reference>
<dbReference type="PATRIC" id="fig|935700.4.peg.4143"/>
<gene>
    <name evidence="3" type="ORF">jaqu_40200</name>
</gene>
<feature type="compositionally biased region" description="Basic and acidic residues" evidence="1">
    <location>
        <begin position="1"/>
        <end position="26"/>
    </location>
</feature>
<dbReference type="STRING" id="935700.jaqu_40200"/>
<dbReference type="InterPro" id="IPR036269">
    <property type="entry name" value="Rho_N_sf"/>
</dbReference>
<keyword evidence="4" id="KW-1185">Reference proteome</keyword>
<comment type="caution">
    <text evidence="3">The sequence shown here is derived from an EMBL/GenBank/DDBJ whole genome shotgun (WGS) entry which is preliminary data.</text>
</comment>
<dbReference type="Proteomes" id="UP000032232">
    <property type="component" value="Unassembled WGS sequence"/>
</dbReference>
<dbReference type="SMART" id="SM00959">
    <property type="entry name" value="Rho_N"/>
    <property type="match status" value="3"/>
</dbReference>
<evidence type="ECO:0000256" key="1">
    <source>
        <dbReference type="SAM" id="MobiDB-lite"/>
    </source>
</evidence>
<dbReference type="SUPFAM" id="SSF68912">
    <property type="entry name" value="Rho N-terminal domain-like"/>
    <property type="match status" value="1"/>
</dbReference>
<dbReference type="OrthoDB" id="791686at2"/>
<evidence type="ECO:0000259" key="2">
    <source>
        <dbReference type="SMART" id="SM00959"/>
    </source>
</evidence>
<feature type="region of interest" description="Disordered" evidence="1">
    <location>
        <begin position="230"/>
        <end position="252"/>
    </location>
</feature>
<dbReference type="Pfam" id="PF19197">
    <property type="entry name" value="DUF5872"/>
    <property type="match status" value="1"/>
</dbReference>
<feature type="compositionally biased region" description="Acidic residues" evidence="1">
    <location>
        <begin position="50"/>
        <end position="59"/>
    </location>
</feature>